<dbReference type="Gene3D" id="2.40.70.10">
    <property type="entry name" value="Acid Proteases"/>
    <property type="match status" value="3"/>
</dbReference>
<reference evidence="11 12" key="1">
    <citation type="submission" date="2019-09" db="EMBL/GenBank/DDBJ databases">
        <title>A chromosome-level genome assembly of the Chinese tupelo Nyssa sinensis.</title>
        <authorList>
            <person name="Yang X."/>
            <person name="Kang M."/>
            <person name="Yang Y."/>
            <person name="Xiong H."/>
            <person name="Wang M."/>
            <person name="Zhang Z."/>
            <person name="Wang Z."/>
            <person name="Wu H."/>
            <person name="Ma T."/>
            <person name="Liu J."/>
            <person name="Xi Z."/>
        </authorList>
    </citation>
    <scope>NUCLEOTIDE SEQUENCE [LARGE SCALE GENOMIC DNA]</scope>
    <source>
        <strain evidence="11">J267</strain>
        <tissue evidence="11">Leaf</tissue>
    </source>
</reference>
<dbReference type="InterPro" id="IPR051708">
    <property type="entry name" value="Plant_Aspart_Prot_A1"/>
</dbReference>
<dbReference type="CDD" id="cd05476">
    <property type="entry name" value="pepsin_A_like_plant"/>
    <property type="match status" value="1"/>
</dbReference>
<evidence type="ECO:0000256" key="3">
    <source>
        <dbReference type="ARBA" id="ARBA00022525"/>
    </source>
</evidence>
<gene>
    <name evidence="11" type="ORF">F0562_035569</name>
</gene>
<dbReference type="InterPro" id="IPR032861">
    <property type="entry name" value="TAXi_N"/>
</dbReference>
<evidence type="ECO:0000256" key="6">
    <source>
        <dbReference type="ARBA" id="ARBA00022750"/>
    </source>
</evidence>
<organism evidence="11 12">
    <name type="scientific">Nyssa sinensis</name>
    <dbReference type="NCBI Taxonomy" id="561372"/>
    <lineage>
        <taxon>Eukaryota</taxon>
        <taxon>Viridiplantae</taxon>
        <taxon>Streptophyta</taxon>
        <taxon>Embryophyta</taxon>
        <taxon>Tracheophyta</taxon>
        <taxon>Spermatophyta</taxon>
        <taxon>Magnoliopsida</taxon>
        <taxon>eudicotyledons</taxon>
        <taxon>Gunneridae</taxon>
        <taxon>Pentapetalae</taxon>
        <taxon>asterids</taxon>
        <taxon>Cornales</taxon>
        <taxon>Nyssaceae</taxon>
        <taxon>Nyssa</taxon>
    </lineage>
</organism>
<evidence type="ECO:0000256" key="4">
    <source>
        <dbReference type="ARBA" id="ARBA00022670"/>
    </source>
</evidence>
<evidence type="ECO:0000256" key="8">
    <source>
        <dbReference type="ARBA" id="ARBA00023180"/>
    </source>
</evidence>
<feature type="chain" id="PRO_5023847867" description="Peptidase A1 domain-containing protein" evidence="9">
    <location>
        <begin position="24"/>
        <end position="592"/>
    </location>
</feature>
<dbReference type="Pfam" id="PF14541">
    <property type="entry name" value="TAXi_C"/>
    <property type="match status" value="2"/>
</dbReference>
<dbReference type="Proteomes" id="UP000325577">
    <property type="component" value="Linkage Group LG21"/>
</dbReference>
<feature type="signal peptide" evidence="9">
    <location>
        <begin position="1"/>
        <end position="23"/>
    </location>
</feature>
<dbReference type="SUPFAM" id="SSF50630">
    <property type="entry name" value="Acid proteases"/>
    <property type="match status" value="2"/>
</dbReference>
<dbReference type="GO" id="GO:0005576">
    <property type="term" value="C:extracellular region"/>
    <property type="evidence" value="ECO:0007669"/>
    <property type="project" value="UniProtKB-SubCell"/>
</dbReference>
<accession>A0A5J5AC90</accession>
<dbReference type="EMBL" id="CM018045">
    <property type="protein sequence ID" value="KAA8528180.1"/>
    <property type="molecule type" value="Genomic_DNA"/>
</dbReference>
<dbReference type="PROSITE" id="PS51767">
    <property type="entry name" value="PEPTIDASE_A1"/>
    <property type="match status" value="2"/>
</dbReference>
<dbReference type="FunFam" id="2.40.70.10:FF:000016">
    <property type="entry name" value="Probable aspartic protease At2g35615"/>
    <property type="match status" value="1"/>
</dbReference>
<evidence type="ECO:0000256" key="9">
    <source>
        <dbReference type="SAM" id="SignalP"/>
    </source>
</evidence>
<feature type="domain" description="Peptidase A1" evidence="10">
    <location>
        <begin position="434"/>
        <end position="585"/>
    </location>
</feature>
<evidence type="ECO:0000256" key="2">
    <source>
        <dbReference type="ARBA" id="ARBA00007447"/>
    </source>
</evidence>
<dbReference type="InterPro" id="IPR021109">
    <property type="entry name" value="Peptidase_aspartic_dom_sf"/>
</dbReference>
<keyword evidence="7" id="KW-0378">Hydrolase</keyword>
<keyword evidence="3" id="KW-0964">Secreted</keyword>
<dbReference type="PANTHER" id="PTHR47967">
    <property type="entry name" value="OS07G0603500 PROTEIN-RELATED"/>
    <property type="match status" value="1"/>
</dbReference>
<keyword evidence="5 9" id="KW-0732">Signal</keyword>
<dbReference type="AlphaFoldDB" id="A0A5J5AC90"/>
<dbReference type="PROSITE" id="PS00141">
    <property type="entry name" value="ASP_PROTEASE"/>
    <property type="match status" value="1"/>
</dbReference>
<evidence type="ECO:0000313" key="12">
    <source>
        <dbReference type="Proteomes" id="UP000325577"/>
    </source>
</evidence>
<sequence>MGHFLCFLTIIISHLSIGSLVEAKIGGFSIDLVHRDSQLSPFYNHSSTPSDLATHDAFRSIARVNQFHSSSIEENKIESIIIPNGGSYLMKFSLGTPPVEIFASADTGSDLIWIQCEPCNQDKCFPQDRPLFDPMKSSTYIELPCDSKPCQALQSSQCDNTKNQCQYSIGYGDGSYTNGVLTTDTFTFDSAGGQAAAFPNSVFGCGYDNGGTFNSRESGLVGLGGGPLSLVSQLATEIDQKFAYCLLPRTVNSASKLKFGTDAVLSGQGVVSTPLISRGSGTFYYLTLEAVSVGDKRIENRMDPNNEGNIIIDSGTTLNLLEPNFYNDIVAAIREAISTLNPVQDPQGNYDLCYDKNSLSMAPETAIVYHFTGADVTLKRLNTFRELNTVSCLAMLPSTRLSVYGNVAQVNFQVLYDLKMKQVSFAPADCVVSTPLSGSDTFYYLTLEAVSVGDKRIENPSTTSNSEGNIIIDSGTTLNLLEPNFYNDIKAAITEAINLNPVQDPQGHFDLCYNKNSFSTAPELKVIFHFTGADVTLKTLNTFEELDYITCLTIFPTENSAIFGNRAQINFQVAYDLARKQVSFAPADCTQY</sequence>
<dbReference type="InterPro" id="IPR032799">
    <property type="entry name" value="TAXi_C"/>
</dbReference>
<dbReference type="FunFam" id="2.40.70.10:FF:000050">
    <property type="entry name" value="Aspartic proteinase CDR1"/>
    <property type="match status" value="2"/>
</dbReference>
<proteinExistence type="inferred from homology"/>
<dbReference type="Pfam" id="PF14543">
    <property type="entry name" value="TAXi_N"/>
    <property type="match status" value="1"/>
</dbReference>
<keyword evidence="8" id="KW-0325">Glycoprotein</keyword>
<dbReference type="PANTHER" id="PTHR47967:SF128">
    <property type="entry name" value="ASPARTIC PROTEINASE CDR1-LIKE"/>
    <property type="match status" value="1"/>
</dbReference>
<protein>
    <recommendedName>
        <fullName evidence="10">Peptidase A1 domain-containing protein</fullName>
    </recommendedName>
</protein>
<keyword evidence="4" id="KW-0645">Protease</keyword>
<evidence type="ECO:0000256" key="7">
    <source>
        <dbReference type="ARBA" id="ARBA00022801"/>
    </source>
</evidence>
<dbReference type="InterPro" id="IPR034161">
    <property type="entry name" value="Pepsin-like_plant"/>
</dbReference>
<dbReference type="GO" id="GO:0006508">
    <property type="term" value="P:proteolysis"/>
    <property type="evidence" value="ECO:0007669"/>
    <property type="project" value="UniProtKB-KW"/>
</dbReference>
<evidence type="ECO:0000259" key="10">
    <source>
        <dbReference type="PROSITE" id="PS51767"/>
    </source>
</evidence>
<dbReference type="InterPro" id="IPR001969">
    <property type="entry name" value="Aspartic_peptidase_AS"/>
</dbReference>
<dbReference type="OrthoDB" id="2747330at2759"/>
<dbReference type="GO" id="GO:0004190">
    <property type="term" value="F:aspartic-type endopeptidase activity"/>
    <property type="evidence" value="ECO:0007669"/>
    <property type="project" value="UniProtKB-KW"/>
</dbReference>
<evidence type="ECO:0000256" key="1">
    <source>
        <dbReference type="ARBA" id="ARBA00004613"/>
    </source>
</evidence>
<name>A0A5J5AC90_9ASTE</name>
<comment type="similarity">
    <text evidence="2">Belongs to the peptidase A1 family.</text>
</comment>
<keyword evidence="12" id="KW-1185">Reference proteome</keyword>
<feature type="domain" description="Peptidase A1" evidence="10">
    <location>
        <begin position="88"/>
        <end position="426"/>
    </location>
</feature>
<keyword evidence="6" id="KW-0064">Aspartyl protease</keyword>
<dbReference type="InterPro" id="IPR033121">
    <property type="entry name" value="PEPTIDASE_A1"/>
</dbReference>
<evidence type="ECO:0000256" key="5">
    <source>
        <dbReference type="ARBA" id="ARBA00022729"/>
    </source>
</evidence>
<comment type="subcellular location">
    <subcellularLocation>
        <location evidence="1">Secreted</location>
    </subcellularLocation>
</comment>
<evidence type="ECO:0000313" key="11">
    <source>
        <dbReference type="EMBL" id="KAA8528180.1"/>
    </source>
</evidence>